<feature type="transmembrane region" description="Helical" evidence="2">
    <location>
        <begin position="49"/>
        <end position="70"/>
    </location>
</feature>
<evidence type="ECO:0000256" key="1">
    <source>
        <dbReference type="SAM" id="MobiDB-lite"/>
    </source>
</evidence>
<keyword evidence="2" id="KW-1133">Transmembrane helix</keyword>
<feature type="region of interest" description="Disordered" evidence="1">
    <location>
        <begin position="80"/>
        <end position="101"/>
    </location>
</feature>
<sequence>MAPKSDHSMPLRAVRQLRRIRVFYATAAFLWAALAAWEGWQHPGSRPMWVSLLLLVVFMGLLSVTSLWLWRHQTVAAGEAAHQGAPRGMAPRPGNRLNPGT</sequence>
<organism evidence="3 4">
    <name type="scientific">Streptomyces europaeiscabiei</name>
    <dbReference type="NCBI Taxonomy" id="146819"/>
    <lineage>
        <taxon>Bacteria</taxon>
        <taxon>Bacillati</taxon>
        <taxon>Actinomycetota</taxon>
        <taxon>Actinomycetes</taxon>
        <taxon>Kitasatosporales</taxon>
        <taxon>Streptomycetaceae</taxon>
        <taxon>Streptomyces</taxon>
    </lineage>
</organism>
<keyword evidence="2" id="KW-0472">Membrane</keyword>
<accession>A0AAJ2UJH9</accession>
<keyword evidence="2" id="KW-0812">Transmembrane</keyword>
<protein>
    <submittedName>
        <fullName evidence="3">Uncharacterized protein</fullName>
    </submittedName>
</protein>
<comment type="caution">
    <text evidence="3">The sequence shown here is derived from an EMBL/GenBank/DDBJ whole genome shotgun (WGS) entry which is preliminary data.</text>
</comment>
<feature type="transmembrane region" description="Helical" evidence="2">
    <location>
        <begin position="20"/>
        <end position="37"/>
    </location>
</feature>
<proteinExistence type="predicted"/>
<reference evidence="3" key="1">
    <citation type="journal article" date="2023" name="Microb. Genom.">
        <title>Mesoterricola silvestris gen. nov., sp. nov., Mesoterricola sediminis sp. nov., Geothrix oryzae sp. nov., Geothrix edaphica sp. nov., Geothrix rubra sp. nov., and Geothrix limicola sp. nov., six novel members of Acidobacteriota isolated from soils.</title>
        <authorList>
            <person name="Weisberg A.J."/>
            <person name="Pearce E."/>
            <person name="Kramer C.G."/>
            <person name="Chang J.H."/>
            <person name="Clarke C.R."/>
        </authorList>
    </citation>
    <scope>NUCLEOTIDE SEQUENCE</scope>
    <source>
        <strain evidence="3">ND06-05F</strain>
    </source>
</reference>
<evidence type="ECO:0000313" key="4">
    <source>
        <dbReference type="Proteomes" id="UP001273589"/>
    </source>
</evidence>
<dbReference type="Proteomes" id="UP001273589">
    <property type="component" value="Unassembled WGS sequence"/>
</dbReference>
<name>A0AAJ2UJH9_9ACTN</name>
<dbReference type="EMBL" id="JARAWN010000005">
    <property type="protein sequence ID" value="MDX3128566.1"/>
    <property type="molecule type" value="Genomic_DNA"/>
</dbReference>
<evidence type="ECO:0000313" key="3">
    <source>
        <dbReference type="EMBL" id="MDX3128566.1"/>
    </source>
</evidence>
<dbReference type="AlphaFoldDB" id="A0AAJ2UJH9"/>
<evidence type="ECO:0000256" key="2">
    <source>
        <dbReference type="SAM" id="Phobius"/>
    </source>
</evidence>
<gene>
    <name evidence="3" type="ORF">PV367_01820</name>
</gene>